<keyword evidence="5" id="KW-0805">Transcription regulation</keyword>
<evidence type="ECO:0000256" key="11">
    <source>
        <dbReference type="SAM" id="MobiDB-lite"/>
    </source>
</evidence>
<keyword evidence="3 12" id="KW-0812">Transmembrane</keyword>
<evidence type="ECO:0000256" key="7">
    <source>
        <dbReference type="ARBA" id="ARBA00023136"/>
    </source>
</evidence>
<organism evidence="14 15">
    <name type="scientific">Kingdonia uniflora</name>
    <dbReference type="NCBI Taxonomy" id="39325"/>
    <lineage>
        <taxon>Eukaryota</taxon>
        <taxon>Viridiplantae</taxon>
        <taxon>Streptophyta</taxon>
        <taxon>Embryophyta</taxon>
        <taxon>Tracheophyta</taxon>
        <taxon>Spermatophyta</taxon>
        <taxon>Magnoliopsida</taxon>
        <taxon>Ranunculales</taxon>
        <taxon>Circaeasteraceae</taxon>
        <taxon>Kingdonia</taxon>
    </lineage>
</organism>
<evidence type="ECO:0000256" key="8">
    <source>
        <dbReference type="ARBA" id="ARBA00023159"/>
    </source>
</evidence>
<evidence type="ECO:0000256" key="3">
    <source>
        <dbReference type="ARBA" id="ARBA00022692"/>
    </source>
</evidence>
<dbReference type="PANTHER" id="PTHR31744">
    <property type="entry name" value="PROTEIN CUP-SHAPED COTYLEDON 2-RELATED"/>
    <property type="match status" value="1"/>
</dbReference>
<evidence type="ECO:0000256" key="10">
    <source>
        <dbReference type="ARBA" id="ARBA00023242"/>
    </source>
</evidence>
<evidence type="ECO:0000256" key="2">
    <source>
        <dbReference type="ARBA" id="ARBA00004167"/>
    </source>
</evidence>
<name>A0A7J7N189_9MAGN</name>
<feature type="compositionally biased region" description="Basic and acidic residues" evidence="11">
    <location>
        <begin position="11"/>
        <end position="21"/>
    </location>
</feature>
<dbReference type="PROSITE" id="PS51005">
    <property type="entry name" value="NAC"/>
    <property type="match status" value="1"/>
</dbReference>
<dbReference type="GO" id="GO:0006355">
    <property type="term" value="P:regulation of DNA-templated transcription"/>
    <property type="evidence" value="ECO:0007669"/>
    <property type="project" value="InterPro"/>
</dbReference>
<reference evidence="14 15" key="1">
    <citation type="journal article" date="2020" name="IScience">
        <title>Genome Sequencing of the Endangered Kingdonia uniflora (Circaeasteraceae, Ranunculales) Reveals Potential Mechanisms of Evolutionary Specialization.</title>
        <authorList>
            <person name="Sun Y."/>
            <person name="Deng T."/>
            <person name="Zhang A."/>
            <person name="Moore M.J."/>
            <person name="Landis J.B."/>
            <person name="Lin N."/>
            <person name="Zhang H."/>
            <person name="Zhang X."/>
            <person name="Huang J."/>
            <person name="Zhang X."/>
            <person name="Sun H."/>
            <person name="Wang H."/>
        </authorList>
    </citation>
    <scope>NUCLEOTIDE SEQUENCE [LARGE SCALE GENOMIC DNA]</scope>
    <source>
        <strain evidence="14">TB1705</strain>
        <tissue evidence="14">Leaf</tissue>
    </source>
</reference>
<dbReference type="OrthoDB" id="1929298at2759"/>
<evidence type="ECO:0000256" key="12">
    <source>
        <dbReference type="SAM" id="Phobius"/>
    </source>
</evidence>
<dbReference type="Gene3D" id="2.170.150.80">
    <property type="entry name" value="NAC domain"/>
    <property type="match status" value="1"/>
</dbReference>
<keyword evidence="8" id="KW-0010">Activator</keyword>
<dbReference type="PANTHER" id="PTHR31744:SF216">
    <property type="entry name" value="NAC TRANSCRIPTION FACTOR"/>
    <property type="match status" value="1"/>
</dbReference>
<keyword evidence="9" id="KW-0804">Transcription</keyword>
<evidence type="ECO:0000259" key="13">
    <source>
        <dbReference type="PROSITE" id="PS51005"/>
    </source>
</evidence>
<dbReference type="InterPro" id="IPR003441">
    <property type="entry name" value="NAC-dom"/>
</dbReference>
<dbReference type="GO" id="GO:0016020">
    <property type="term" value="C:membrane"/>
    <property type="evidence" value="ECO:0007669"/>
    <property type="project" value="UniProtKB-SubCell"/>
</dbReference>
<comment type="caution">
    <text evidence="14">The sequence shown here is derived from an EMBL/GenBank/DDBJ whole genome shotgun (WGS) entry which is preliminary data.</text>
</comment>
<dbReference type="Proteomes" id="UP000541444">
    <property type="component" value="Unassembled WGS sequence"/>
</dbReference>
<dbReference type="AlphaFoldDB" id="A0A7J7N189"/>
<sequence length="558" mass="62881">MQIKSFLLDPSKSKSKSEERWPPGFRFHPTDEELVLYYLKRKICGRRLRLNVISDTDVYKWDPEDLPGQCALKTGDRQWYFFSPRDRKYPNGGGRSNRATAHGYWKATGKDRVINCNSRAVGLKKTLVFYKGRAPNGQRTDWVMHEYTLAEDELKRCKAARDYYALYKVYKKSGPGPKNGEQYGALFVEEEWLDEDETIDDYAPNLLQFSTATSTIHENASACNSINDIDNFLNDIVDDSGPKQPHTASIANLVPEVGEEIEQSLWEAISFEPSTVLHPSQQQQTIFNVTETSISLLPSCEAPEVTSATSIFELDLEEENFLEINDLMGPEPTFSSRSDARDNLVFEEEIPLFNGPEHYFDADMFLHDVQQTNQGTTSEPYLDCLKDDMANRFGFQLSSQLDDADSLTTELWSHDQNNNDLSEMWPNEVAMTPTSGIGTSNYGVTKDQEENEGSYRESWFNSAVWSFLDSVPTRPAEASESALINRAFERMSSFGRVQIGYKKTDVAAGVEISVVGRKMLSGTAKMGFVLLSLLGVLCAVLWVSMVGYTFSGRPVPSS</sequence>
<evidence type="ECO:0000313" key="14">
    <source>
        <dbReference type="EMBL" id="KAF6160893.1"/>
    </source>
</evidence>
<dbReference type="GO" id="GO:0000976">
    <property type="term" value="F:transcription cis-regulatory region binding"/>
    <property type="evidence" value="ECO:0007669"/>
    <property type="project" value="UniProtKB-ARBA"/>
</dbReference>
<keyword evidence="4 12" id="KW-1133">Transmembrane helix</keyword>
<proteinExistence type="predicted"/>
<keyword evidence="15" id="KW-1185">Reference proteome</keyword>
<feature type="domain" description="NAC" evidence="13">
    <location>
        <begin position="21"/>
        <end position="172"/>
    </location>
</feature>
<keyword evidence="10" id="KW-0539">Nucleus</keyword>
<gene>
    <name evidence="14" type="ORF">GIB67_025428</name>
</gene>
<comment type="subcellular location">
    <subcellularLocation>
        <location evidence="2">Membrane</location>
        <topology evidence="2">Single-pass membrane protein</topology>
    </subcellularLocation>
    <subcellularLocation>
        <location evidence="1">Nucleus</location>
    </subcellularLocation>
</comment>
<feature type="transmembrane region" description="Helical" evidence="12">
    <location>
        <begin position="527"/>
        <end position="550"/>
    </location>
</feature>
<dbReference type="EMBL" id="JACGCM010001147">
    <property type="protein sequence ID" value="KAF6160893.1"/>
    <property type="molecule type" value="Genomic_DNA"/>
</dbReference>
<feature type="region of interest" description="Disordered" evidence="11">
    <location>
        <begin position="1"/>
        <end position="22"/>
    </location>
</feature>
<evidence type="ECO:0000256" key="6">
    <source>
        <dbReference type="ARBA" id="ARBA00023125"/>
    </source>
</evidence>
<accession>A0A7J7N189</accession>
<dbReference type="SUPFAM" id="SSF101941">
    <property type="entry name" value="NAC domain"/>
    <property type="match status" value="1"/>
</dbReference>
<dbReference type="InterPro" id="IPR036093">
    <property type="entry name" value="NAC_dom_sf"/>
</dbReference>
<evidence type="ECO:0000256" key="5">
    <source>
        <dbReference type="ARBA" id="ARBA00023015"/>
    </source>
</evidence>
<evidence type="ECO:0000256" key="1">
    <source>
        <dbReference type="ARBA" id="ARBA00004123"/>
    </source>
</evidence>
<keyword evidence="6" id="KW-0238">DNA-binding</keyword>
<keyword evidence="7 12" id="KW-0472">Membrane</keyword>
<evidence type="ECO:0000256" key="9">
    <source>
        <dbReference type="ARBA" id="ARBA00023163"/>
    </source>
</evidence>
<dbReference type="GO" id="GO:0005634">
    <property type="term" value="C:nucleus"/>
    <property type="evidence" value="ECO:0007669"/>
    <property type="project" value="UniProtKB-SubCell"/>
</dbReference>
<evidence type="ECO:0000256" key="4">
    <source>
        <dbReference type="ARBA" id="ARBA00022989"/>
    </source>
</evidence>
<dbReference type="Pfam" id="PF02365">
    <property type="entry name" value="NAM"/>
    <property type="match status" value="1"/>
</dbReference>
<protein>
    <recommendedName>
        <fullName evidence="13">NAC domain-containing protein</fullName>
    </recommendedName>
</protein>
<evidence type="ECO:0000313" key="15">
    <source>
        <dbReference type="Proteomes" id="UP000541444"/>
    </source>
</evidence>
<dbReference type="FunFam" id="2.170.150.80:FF:000002">
    <property type="entry name" value="Nac domain-containing protein 86"/>
    <property type="match status" value="1"/>
</dbReference>